<name>A0AAN4Y931_ASPOZ</name>
<dbReference type="GO" id="GO:0005509">
    <property type="term" value="F:calcium ion binding"/>
    <property type="evidence" value="ECO:0007669"/>
    <property type="project" value="TreeGrafter"/>
</dbReference>
<protein>
    <submittedName>
        <fullName evidence="4">Unnamed protein product</fullName>
    </submittedName>
</protein>
<feature type="compositionally biased region" description="Polar residues" evidence="2">
    <location>
        <begin position="24"/>
        <end position="48"/>
    </location>
</feature>
<keyword evidence="1 3" id="KW-0732">Signal</keyword>
<evidence type="ECO:0000256" key="2">
    <source>
        <dbReference type="SAM" id="MobiDB-lite"/>
    </source>
</evidence>
<comment type="caution">
    <text evidence="4">The sequence shown here is derived from an EMBL/GenBank/DDBJ whole genome shotgun (WGS) entry which is preliminary data.</text>
</comment>
<feature type="region of interest" description="Disordered" evidence="2">
    <location>
        <begin position="22"/>
        <end position="58"/>
    </location>
</feature>
<evidence type="ECO:0000313" key="5">
    <source>
        <dbReference type="Proteomes" id="UP001165205"/>
    </source>
</evidence>
<dbReference type="PANTHER" id="PTHR19237:SF20">
    <property type="entry name" value="NUCLEOBINDIN 1"/>
    <property type="match status" value="1"/>
</dbReference>
<dbReference type="AlphaFoldDB" id="A0AAN4Y931"/>
<dbReference type="GO" id="GO:0005793">
    <property type="term" value="C:endoplasmic reticulum-Golgi intermediate compartment"/>
    <property type="evidence" value="ECO:0007669"/>
    <property type="project" value="TreeGrafter"/>
</dbReference>
<feature type="signal peptide" evidence="3">
    <location>
        <begin position="1"/>
        <end position="24"/>
    </location>
</feature>
<proteinExistence type="predicted"/>
<dbReference type="InterPro" id="IPR040250">
    <property type="entry name" value="Nucleobindin"/>
</dbReference>
<reference evidence="4" key="1">
    <citation type="submission" date="2023-04" db="EMBL/GenBank/DDBJ databases">
        <title>Aspergillus oryzae NBRC 4228.</title>
        <authorList>
            <person name="Ichikawa N."/>
            <person name="Sato H."/>
            <person name="Tonouchi N."/>
        </authorList>
    </citation>
    <scope>NUCLEOTIDE SEQUENCE</scope>
    <source>
        <strain evidence="4">NBRC 4228</strain>
    </source>
</reference>
<evidence type="ECO:0000313" key="4">
    <source>
        <dbReference type="EMBL" id="GMG25189.1"/>
    </source>
</evidence>
<gene>
    <name evidence="4" type="ORF">Aory04_000228600</name>
</gene>
<organism evidence="4 5">
    <name type="scientific">Aspergillus oryzae</name>
    <name type="common">Yellow koji mold</name>
    <dbReference type="NCBI Taxonomy" id="5062"/>
    <lineage>
        <taxon>Eukaryota</taxon>
        <taxon>Fungi</taxon>
        <taxon>Dikarya</taxon>
        <taxon>Ascomycota</taxon>
        <taxon>Pezizomycotina</taxon>
        <taxon>Eurotiomycetes</taxon>
        <taxon>Eurotiomycetidae</taxon>
        <taxon>Eurotiales</taxon>
        <taxon>Aspergillaceae</taxon>
        <taxon>Aspergillus</taxon>
        <taxon>Aspergillus subgen. Circumdati</taxon>
    </lineage>
</organism>
<evidence type="ECO:0000256" key="3">
    <source>
        <dbReference type="SAM" id="SignalP"/>
    </source>
</evidence>
<dbReference type="Proteomes" id="UP001165205">
    <property type="component" value="Unassembled WGS sequence"/>
</dbReference>
<evidence type="ECO:0000256" key="1">
    <source>
        <dbReference type="ARBA" id="ARBA00022729"/>
    </source>
</evidence>
<accession>A0AAN4Y931</accession>
<dbReference type="PANTHER" id="PTHR19237">
    <property type="entry name" value="NUCLEOBINDIN"/>
    <property type="match status" value="1"/>
</dbReference>
<sequence length="199" mass="22725">MLGRSVSLATVLLTLSGSFANAHGSHSSEQNPSSDWATQHMQGASLSSIAPEESRNPSNIRTWTADEVRKTYGLDDESNAGVSEERKQQAVREVFGLFDPGNTGFVTRDNWMRLISEGKRLPDFGFGPGHHGDIEYEYEIHHFEKYHGDDAKEEDLTHPEDIEHFRRHDEEDDAAYRLEQLERMQIVEKNIPQKFLKRV</sequence>
<dbReference type="EMBL" id="BSYA01000016">
    <property type="protein sequence ID" value="GMG25189.1"/>
    <property type="molecule type" value="Genomic_DNA"/>
</dbReference>
<feature type="chain" id="PRO_5042824269" evidence="3">
    <location>
        <begin position="25"/>
        <end position="199"/>
    </location>
</feature>